<dbReference type="Pfam" id="PF13604">
    <property type="entry name" value="AAA_30"/>
    <property type="match status" value="1"/>
</dbReference>
<dbReference type="STRING" id="1302689.RG47T_3292"/>
<dbReference type="InterPro" id="IPR027417">
    <property type="entry name" value="P-loop_NTPase"/>
</dbReference>
<dbReference type="Pfam" id="PF13538">
    <property type="entry name" value="UvrD_C_2"/>
    <property type="match status" value="1"/>
</dbReference>
<dbReference type="Proteomes" id="UP000186720">
    <property type="component" value="Unassembled WGS sequence"/>
</dbReference>
<dbReference type="Gene3D" id="3.40.50.300">
    <property type="entry name" value="P-loop containing nucleotide triphosphate hydrolases"/>
    <property type="match status" value="2"/>
</dbReference>
<sequence length="470" mass="52585">MADKPILNADQKIAFKALQKFIDHPTANTFVLKGYAGTGKTFLMQYLGKWLESNNHSFCMLASTGRAASVLRGKTGFDAKTVHSEVYNFSKVNGADGGQAESASATYSNQMSLQFTVRVPDENQVLYIVDEASMLSGEASTDSSFATFGTGNLLNDLFMAAGKNKIVFVGDPCQLPPVKQVTSPALDTDWLAAKERVAISFTLEKIERTSSDNDILKLAGLVRTLGQQKTFERFIRLPANNLNHVRLHSSEEELFKSYQKKYRTEGANGALAIARSNKTVQNINMAMRRDLFGKLHMPMQLGDVLLVTQNNYAVPLTNGDFVTVCDIGGISSKEDLRFQRITVKAVTTGLEYTLLLSLDVLNSITGNLDEDQSHLLMMDFNHRMRRKNVSPNTPEYRKAMMADEYLSCLKATFGYAVTCHKSQGGEWNNVFLFLDKSMYGMPAPELCKWWYTAITRTKQELNLVKDWWVR</sequence>
<organism evidence="2 3">
    <name type="scientific">Mucilaginibacter polytrichastri</name>
    <dbReference type="NCBI Taxonomy" id="1302689"/>
    <lineage>
        <taxon>Bacteria</taxon>
        <taxon>Pseudomonadati</taxon>
        <taxon>Bacteroidota</taxon>
        <taxon>Sphingobacteriia</taxon>
        <taxon>Sphingobacteriales</taxon>
        <taxon>Sphingobacteriaceae</taxon>
        <taxon>Mucilaginibacter</taxon>
    </lineage>
</organism>
<protein>
    <recommendedName>
        <fullName evidence="1">UvrD-like helicase C-terminal domain-containing protein</fullName>
    </recommendedName>
</protein>
<proteinExistence type="predicted"/>
<name>A0A1Q6A1D3_9SPHI</name>
<accession>A0A1Q6A1D3</accession>
<evidence type="ECO:0000259" key="1">
    <source>
        <dbReference type="Pfam" id="PF13538"/>
    </source>
</evidence>
<reference evidence="2 3" key="1">
    <citation type="submission" date="2016-11" db="EMBL/GenBank/DDBJ databases">
        <title>Whole Genome Sequencing of Mucilaginibacter polytrichastri RG4-7(T) isolated from the moss sample.</title>
        <authorList>
            <person name="Li Y."/>
        </authorList>
    </citation>
    <scope>NUCLEOTIDE SEQUENCE [LARGE SCALE GENOMIC DNA]</scope>
    <source>
        <strain evidence="2 3">RG4-7</strain>
    </source>
</reference>
<dbReference type="EMBL" id="MPPL01000001">
    <property type="protein sequence ID" value="OKS87829.1"/>
    <property type="molecule type" value="Genomic_DNA"/>
</dbReference>
<dbReference type="OrthoDB" id="9803432at2"/>
<dbReference type="SUPFAM" id="SSF52540">
    <property type="entry name" value="P-loop containing nucleoside triphosphate hydrolases"/>
    <property type="match status" value="2"/>
</dbReference>
<gene>
    <name evidence="2" type="ORF">RG47T_3292</name>
</gene>
<evidence type="ECO:0000313" key="3">
    <source>
        <dbReference type="Proteomes" id="UP000186720"/>
    </source>
</evidence>
<dbReference type="CDD" id="cd18809">
    <property type="entry name" value="SF1_C_RecD"/>
    <property type="match status" value="1"/>
</dbReference>
<evidence type="ECO:0000313" key="2">
    <source>
        <dbReference type="EMBL" id="OKS87829.1"/>
    </source>
</evidence>
<comment type="caution">
    <text evidence="2">The sequence shown here is derived from an EMBL/GenBank/DDBJ whole genome shotgun (WGS) entry which is preliminary data.</text>
</comment>
<dbReference type="RefSeq" id="WP_074490378.1">
    <property type="nucleotide sequence ID" value="NZ_FPAM01000024.1"/>
</dbReference>
<keyword evidence="3" id="KW-1185">Reference proteome</keyword>
<dbReference type="AlphaFoldDB" id="A0A1Q6A1D3"/>
<dbReference type="InterPro" id="IPR027785">
    <property type="entry name" value="UvrD-like_helicase_C"/>
</dbReference>
<feature type="domain" description="UvrD-like helicase C-terminal" evidence="1">
    <location>
        <begin position="414"/>
        <end position="464"/>
    </location>
</feature>